<comment type="caution">
    <text evidence="2">The sequence shown here is derived from an EMBL/GenBank/DDBJ whole genome shotgun (WGS) entry which is preliminary data.</text>
</comment>
<keyword evidence="3" id="KW-1185">Reference proteome</keyword>
<evidence type="ECO:0000313" key="2">
    <source>
        <dbReference type="EMBL" id="ROR94941.1"/>
    </source>
</evidence>
<evidence type="ECO:0000256" key="1">
    <source>
        <dbReference type="SAM" id="SignalP"/>
    </source>
</evidence>
<dbReference type="OrthoDB" id="8087013at2"/>
<protein>
    <recommendedName>
        <fullName evidence="4">Phospholipase A2-like protein</fullName>
    </recommendedName>
</protein>
<reference evidence="2 3" key="1">
    <citation type="submission" date="2018-11" db="EMBL/GenBank/DDBJ databases">
        <title>Genomic Encyclopedia of Type Strains, Phase IV (KMG-IV): sequencing the most valuable type-strain genomes for metagenomic binning, comparative biology and taxonomic classification.</title>
        <authorList>
            <person name="Goeker M."/>
        </authorList>
    </citation>
    <scope>NUCLEOTIDE SEQUENCE [LARGE SCALE GENOMIC DNA]</scope>
    <source>
        <strain evidence="2 3">DSM 100316</strain>
    </source>
</reference>
<dbReference type="SUPFAM" id="SSF48619">
    <property type="entry name" value="Phospholipase A2, PLA2"/>
    <property type="match status" value="1"/>
</dbReference>
<dbReference type="Proteomes" id="UP000275394">
    <property type="component" value="Unassembled WGS sequence"/>
</dbReference>
<feature type="signal peptide" evidence="1">
    <location>
        <begin position="1"/>
        <end position="34"/>
    </location>
</feature>
<accession>A0A3N2D584</accession>
<keyword evidence="1" id="KW-0732">Signal</keyword>
<organism evidence="2 3">
    <name type="scientific">Sinobacterium caligoides</name>
    <dbReference type="NCBI Taxonomy" id="933926"/>
    <lineage>
        <taxon>Bacteria</taxon>
        <taxon>Pseudomonadati</taxon>
        <taxon>Pseudomonadota</taxon>
        <taxon>Gammaproteobacteria</taxon>
        <taxon>Cellvibrionales</taxon>
        <taxon>Spongiibacteraceae</taxon>
        <taxon>Sinobacterium</taxon>
    </lineage>
</organism>
<proteinExistence type="predicted"/>
<dbReference type="GO" id="GO:0050482">
    <property type="term" value="P:arachidonate secretion"/>
    <property type="evidence" value="ECO:0007669"/>
    <property type="project" value="InterPro"/>
</dbReference>
<dbReference type="EMBL" id="RKHR01000009">
    <property type="protein sequence ID" value="ROR94941.1"/>
    <property type="molecule type" value="Genomic_DNA"/>
</dbReference>
<evidence type="ECO:0000313" key="3">
    <source>
        <dbReference type="Proteomes" id="UP000275394"/>
    </source>
</evidence>
<dbReference type="PROSITE" id="PS51257">
    <property type="entry name" value="PROKAR_LIPOPROTEIN"/>
    <property type="match status" value="1"/>
</dbReference>
<dbReference type="Gene3D" id="1.20.90.10">
    <property type="entry name" value="Phospholipase A2 domain"/>
    <property type="match status" value="1"/>
</dbReference>
<dbReference type="GO" id="GO:0006644">
    <property type="term" value="P:phospholipid metabolic process"/>
    <property type="evidence" value="ECO:0007669"/>
    <property type="project" value="InterPro"/>
</dbReference>
<evidence type="ECO:0008006" key="4">
    <source>
        <dbReference type="Google" id="ProtNLM"/>
    </source>
</evidence>
<name>A0A3N2D584_9GAMM</name>
<dbReference type="RefSeq" id="WP_148059463.1">
    <property type="nucleotide sequence ID" value="NZ_RKHR01000009.1"/>
</dbReference>
<dbReference type="AlphaFoldDB" id="A0A3N2D584"/>
<sequence>MQIKISKHLASTMKRILPLLLTVFLFGCSTSAPTTTERNSQKVDQNKHSLTKNLMPKYGNWCGANHPEDINNAEQPINSLDEACMRHDYCYGKSGYFDCTCDAALNDEIISGLKNGLYSGQEKVFARSVHLYFNGSPCNGDHSTKVAPSRFLHNIVKGVGHTSSNIVNNISNKSTAIINKLPTTQELADDDSE</sequence>
<feature type="chain" id="PRO_5018317517" description="Phospholipase A2-like protein" evidence="1">
    <location>
        <begin position="35"/>
        <end position="193"/>
    </location>
</feature>
<gene>
    <name evidence="2" type="ORF">EDC56_3756</name>
</gene>
<dbReference type="InterPro" id="IPR036444">
    <property type="entry name" value="PLipase_A2_dom_sf"/>
</dbReference>
<dbReference type="GO" id="GO:0004623">
    <property type="term" value="F:phospholipase A2 activity"/>
    <property type="evidence" value="ECO:0007669"/>
    <property type="project" value="InterPro"/>
</dbReference>